<dbReference type="InterPro" id="IPR017665">
    <property type="entry name" value="Guanylate_kinase"/>
</dbReference>
<evidence type="ECO:0000256" key="4">
    <source>
        <dbReference type="ARBA" id="ARBA00022679"/>
    </source>
</evidence>
<dbReference type="PANTHER" id="PTHR23117:SF13">
    <property type="entry name" value="GUANYLATE KINASE"/>
    <property type="match status" value="1"/>
</dbReference>
<dbReference type="FunFam" id="3.30.63.10:FF:000002">
    <property type="entry name" value="Guanylate kinase 1"/>
    <property type="match status" value="1"/>
</dbReference>
<evidence type="ECO:0000256" key="2">
    <source>
        <dbReference type="ARBA" id="ARBA00012961"/>
    </source>
</evidence>
<dbReference type="NCBIfam" id="TIGR03263">
    <property type="entry name" value="guanyl_kin"/>
    <property type="match status" value="1"/>
</dbReference>
<dbReference type="HAMAP" id="MF_00328">
    <property type="entry name" value="Guanylate_kinase"/>
    <property type="match status" value="1"/>
</dbReference>
<keyword evidence="4 12" id="KW-0808">Transferase</keyword>
<dbReference type="SMART" id="SM00072">
    <property type="entry name" value="GuKc"/>
    <property type="match status" value="1"/>
</dbReference>
<comment type="pathway">
    <text evidence="9">Purine metabolism.</text>
</comment>
<comment type="subcellular location">
    <subcellularLocation>
        <location evidence="12">Cytoplasm</location>
    </subcellularLocation>
</comment>
<evidence type="ECO:0000256" key="8">
    <source>
        <dbReference type="ARBA" id="ARBA00025082"/>
    </source>
</evidence>
<keyword evidence="16" id="KW-1185">Reference proteome</keyword>
<evidence type="ECO:0000256" key="5">
    <source>
        <dbReference type="ARBA" id="ARBA00022741"/>
    </source>
</evidence>
<keyword evidence="5 12" id="KW-0547">Nucleotide-binding</keyword>
<dbReference type="PROSITE" id="PS00856">
    <property type="entry name" value="GUANYLATE_KINASE_1"/>
    <property type="match status" value="1"/>
</dbReference>
<dbReference type="GO" id="GO:0005524">
    <property type="term" value="F:ATP binding"/>
    <property type="evidence" value="ECO:0007669"/>
    <property type="project" value="UniProtKB-UniRule"/>
</dbReference>
<evidence type="ECO:0000256" key="12">
    <source>
        <dbReference type="HAMAP-Rule" id="MF_00328"/>
    </source>
</evidence>
<evidence type="ECO:0000256" key="7">
    <source>
        <dbReference type="ARBA" id="ARBA00022840"/>
    </source>
</evidence>
<evidence type="ECO:0000256" key="11">
    <source>
        <dbReference type="ARBA" id="ARBA00047987"/>
    </source>
</evidence>
<dbReference type="EC" id="2.7.4.8" evidence="2 12"/>
<comment type="caution">
    <text evidence="15">The sequence shown here is derived from an EMBL/GenBank/DDBJ whole genome shotgun (WGS) entry which is preliminary data.</text>
</comment>
<dbReference type="Pfam" id="PF00625">
    <property type="entry name" value="Guanylate_kin"/>
    <property type="match status" value="1"/>
</dbReference>
<comment type="function">
    <text evidence="12">Essential for recycling GMP and indirectly, cGMP.</text>
</comment>
<evidence type="ECO:0000256" key="3">
    <source>
        <dbReference type="ARBA" id="ARBA00016296"/>
    </source>
</evidence>
<keyword evidence="7 12" id="KW-0067">ATP-binding</keyword>
<feature type="binding site" evidence="12">
    <location>
        <begin position="46"/>
        <end position="53"/>
    </location>
    <ligand>
        <name>ATP</name>
        <dbReference type="ChEBI" id="CHEBI:30616"/>
    </ligand>
</feature>
<sequence>MADYTECGEILLLHGNANARFEPQSAAADAAVKSAEPSSRLLVLTGPSGVGKGTVLQALLARYPQVWLSVSATTRPPRPGECHGGNYFFMDRRSFMDQVARGEFLEWAEFAGHAYGTPAGPIQARLRAGRTVILEIEVEGARQVRRRLPTAVQVFLRPPSMATLEERIRTRGSDSEDSIARRIARAREELTRAEEFNHVILNGNLNQAIADVDAVLQTMLQTASSRDGAPRQAHGSGVELTGDGRAGRGRSG</sequence>
<comment type="catalytic activity">
    <reaction evidence="11">
        <text>dZMP + ATP = dZDP + ADP</text>
        <dbReference type="Rhea" id="RHEA:67640"/>
        <dbReference type="ChEBI" id="CHEBI:30616"/>
        <dbReference type="ChEBI" id="CHEBI:172927"/>
        <dbReference type="ChEBI" id="CHEBI:172929"/>
        <dbReference type="ChEBI" id="CHEBI:456216"/>
    </reaction>
</comment>
<evidence type="ECO:0000256" key="1">
    <source>
        <dbReference type="ARBA" id="ARBA00005790"/>
    </source>
</evidence>
<accession>A0A1T1CRN7</accession>
<dbReference type="Gene3D" id="3.30.63.10">
    <property type="entry name" value="Guanylate Kinase phosphate binding domain"/>
    <property type="match status" value="1"/>
</dbReference>
<keyword evidence="6 12" id="KW-0418">Kinase</keyword>
<dbReference type="Proteomes" id="UP000242636">
    <property type="component" value="Unassembled WGS sequence"/>
</dbReference>
<dbReference type="SUPFAM" id="SSF52540">
    <property type="entry name" value="P-loop containing nucleoside triphosphate hydrolases"/>
    <property type="match status" value="1"/>
</dbReference>
<dbReference type="InterPro" id="IPR008145">
    <property type="entry name" value="GK/Ca_channel_bsu"/>
</dbReference>
<evidence type="ECO:0000259" key="14">
    <source>
        <dbReference type="PROSITE" id="PS50052"/>
    </source>
</evidence>
<evidence type="ECO:0000313" key="16">
    <source>
        <dbReference type="Proteomes" id="UP000242636"/>
    </source>
</evidence>
<dbReference type="PANTHER" id="PTHR23117">
    <property type="entry name" value="GUANYLATE KINASE-RELATED"/>
    <property type="match status" value="1"/>
</dbReference>
<dbReference type="PROSITE" id="PS50052">
    <property type="entry name" value="GUANYLATE_KINASE_2"/>
    <property type="match status" value="1"/>
</dbReference>
<feature type="region of interest" description="Disordered" evidence="13">
    <location>
        <begin position="223"/>
        <end position="252"/>
    </location>
</feature>
<evidence type="ECO:0000256" key="9">
    <source>
        <dbReference type="ARBA" id="ARBA00025704"/>
    </source>
</evidence>
<dbReference type="InterPro" id="IPR008144">
    <property type="entry name" value="Guanylate_kin-like_dom"/>
</dbReference>
<evidence type="ECO:0000313" key="15">
    <source>
        <dbReference type="EMBL" id="OOV31296.1"/>
    </source>
</evidence>
<dbReference type="Gene3D" id="3.40.50.300">
    <property type="entry name" value="P-loop containing nucleotide triphosphate hydrolases"/>
    <property type="match status" value="1"/>
</dbReference>
<comment type="catalytic activity">
    <reaction evidence="12">
        <text>GMP + ATP = GDP + ADP</text>
        <dbReference type="Rhea" id="RHEA:20780"/>
        <dbReference type="ChEBI" id="CHEBI:30616"/>
        <dbReference type="ChEBI" id="CHEBI:58115"/>
        <dbReference type="ChEBI" id="CHEBI:58189"/>
        <dbReference type="ChEBI" id="CHEBI:456216"/>
        <dbReference type="EC" id="2.7.4.8"/>
    </reaction>
</comment>
<organism evidence="15 16">
    <name type="scientific">Candidatus Synechococcus spongiarum LMB bulk15M</name>
    <dbReference type="NCBI Taxonomy" id="1943582"/>
    <lineage>
        <taxon>Bacteria</taxon>
        <taxon>Bacillati</taxon>
        <taxon>Cyanobacteriota</taxon>
        <taxon>Cyanophyceae</taxon>
        <taxon>Synechococcales</taxon>
        <taxon>Synechococcaceae</taxon>
        <taxon>Synechococcus</taxon>
    </lineage>
</organism>
<dbReference type="CDD" id="cd00071">
    <property type="entry name" value="GMPK"/>
    <property type="match status" value="1"/>
</dbReference>
<comment type="function">
    <text evidence="8">(Microbial infection) Catalyzes the phosphorylation of dZMP to dZDP, when the bacterium is infected by a phage that produces the substrate for the synthesis of dZTP (2- amino-2'-deoxyadenosine 5'-triphosphate), which is then used by the phage as a DNA polymerase substrate.</text>
</comment>
<dbReference type="InterPro" id="IPR020590">
    <property type="entry name" value="Guanylate_kinase_CS"/>
</dbReference>
<comment type="similarity">
    <text evidence="1 12">Belongs to the guanylate kinase family.</text>
</comment>
<dbReference type="AlphaFoldDB" id="A0A1T1CRN7"/>
<reference evidence="15 16" key="1">
    <citation type="submission" date="2017-02" db="EMBL/GenBank/DDBJ databases">
        <title>Draft Genome Sequences of 'Candidatus Synechococcus spongiarum', Cyanobacterial Symbionts of the Mediterranean Sponge Aplysina aerophoba from two locations.</title>
        <authorList>
            <person name="Slaby B.M."/>
            <person name="Hentschel U."/>
        </authorList>
    </citation>
    <scope>NUCLEOTIDE SEQUENCE [LARGE SCALE GENOMIC DNA]</scope>
    <source>
        <strain evidence="15">LMB bulk15M</strain>
    </source>
</reference>
<name>A0A1T1CRN7_9SYNE</name>
<feature type="domain" description="Guanylate kinase-like" evidence="14">
    <location>
        <begin position="39"/>
        <end position="217"/>
    </location>
</feature>
<dbReference type="EMBL" id="MWLD01000057">
    <property type="protein sequence ID" value="OOV31296.1"/>
    <property type="molecule type" value="Genomic_DNA"/>
</dbReference>
<dbReference type="GO" id="GO:0004385">
    <property type="term" value="F:GMP kinase activity"/>
    <property type="evidence" value="ECO:0007669"/>
    <property type="project" value="UniProtKB-UniRule"/>
</dbReference>
<evidence type="ECO:0000256" key="10">
    <source>
        <dbReference type="ARBA" id="ARBA00030128"/>
    </source>
</evidence>
<gene>
    <name evidence="12" type="primary">gmk</name>
    <name evidence="15" type="ORF">BV61_04565</name>
</gene>
<keyword evidence="12" id="KW-0963">Cytoplasm</keyword>
<dbReference type="GO" id="GO:0005829">
    <property type="term" value="C:cytosol"/>
    <property type="evidence" value="ECO:0007669"/>
    <property type="project" value="TreeGrafter"/>
</dbReference>
<evidence type="ECO:0000256" key="6">
    <source>
        <dbReference type="ARBA" id="ARBA00022777"/>
    </source>
</evidence>
<evidence type="ECO:0000256" key="13">
    <source>
        <dbReference type="SAM" id="MobiDB-lite"/>
    </source>
</evidence>
<proteinExistence type="inferred from homology"/>
<dbReference type="InterPro" id="IPR027417">
    <property type="entry name" value="P-loop_NTPase"/>
</dbReference>
<protein>
    <recommendedName>
        <fullName evidence="3 12">Guanylate kinase</fullName>
        <ecNumber evidence="2 12">2.7.4.8</ecNumber>
    </recommendedName>
    <alternativeName>
        <fullName evidence="10 12">GMP kinase</fullName>
    </alternativeName>
</protein>